<organism evidence="2 3">
    <name type="scientific">Oryza sativa subsp. japonica</name>
    <name type="common">Rice</name>
    <dbReference type="NCBI Taxonomy" id="39947"/>
    <lineage>
        <taxon>Eukaryota</taxon>
        <taxon>Viridiplantae</taxon>
        <taxon>Streptophyta</taxon>
        <taxon>Embryophyta</taxon>
        <taxon>Tracheophyta</taxon>
        <taxon>Spermatophyta</taxon>
        <taxon>Magnoliopsida</taxon>
        <taxon>Liliopsida</taxon>
        <taxon>Poales</taxon>
        <taxon>Poaceae</taxon>
        <taxon>BOP clade</taxon>
        <taxon>Oryzoideae</taxon>
        <taxon>Oryzeae</taxon>
        <taxon>Oryzinae</taxon>
        <taxon>Oryza</taxon>
        <taxon>Oryza sativa</taxon>
    </lineage>
</organism>
<evidence type="ECO:0000313" key="2">
    <source>
        <dbReference type="EMBL" id="BAT11828.1"/>
    </source>
</evidence>
<dbReference type="InParanoid" id="A0A0P0XX84"/>
<sequence>MTPLKKPSSKALGVTASMGTSAPPPAAPPLCGHCCASCATYAGSMVGSCPPPAPPAVVPARYRRLLNELQCDAPMVCAPDSATISRWLSPFAANICVSWLTLAVGGGRLPPVSDDRDTLPSRRPAGTWYAFPPGDAVAGGEGEDVGTGDDAEASLLDAGLDAVDHLEPTQAGVRPGVLLRLVPLRRVDQHRRIAPLHEAVVEVEADEAGGEARVGRHRLAHLLLHDDLRRRARVVVEPHPQLRLQPRRHRQQAHRRHLQVPRQHRRTTASHR</sequence>
<reference evidence="2 3" key="2">
    <citation type="journal article" date="2013" name="Plant Cell Physiol.">
        <title>Rice Annotation Project Database (RAP-DB): an integrative and interactive database for rice genomics.</title>
        <authorList>
            <person name="Sakai H."/>
            <person name="Lee S.S."/>
            <person name="Tanaka T."/>
            <person name="Numa H."/>
            <person name="Kim J."/>
            <person name="Kawahara Y."/>
            <person name="Wakimoto H."/>
            <person name="Yang C.C."/>
            <person name="Iwamoto M."/>
            <person name="Abe T."/>
            <person name="Yamada Y."/>
            <person name="Muto A."/>
            <person name="Inokuchi H."/>
            <person name="Ikemura T."/>
            <person name="Matsumoto T."/>
            <person name="Sasaki T."/>
            <person name="Itoh T."/>
        </authorList>
    </citation>
    <scope>NUCLEOTIDE SEQUENCE [LARGE SCALE GENOMIC DNA]</scope>
    <source>
        <strain evidence="3">cv. Nipponbare</strain>
    </source>
</reference>
<protein>
    <submittedName>
        <fullName evidence="2">Os10g0536900 protein</fullName>
    </submittedName>
</protein>
<accession>A0A0P0XX84</accession>
<reference evidence="3" key="1">
    <citation type="journal article" date="2005" name="Nature">
        <title>The map-based sequence of the rice genome.</title>
        <authorList>
            <consortium name="International rice genome sequencing project (IRGSP)"/>
            <person name="Matsumoto T."/>
            <person name="Wu J."/>
            <person name="Kanamori H."/>
            <person name="Katayose Y."/>
            <person name="Fujisawa M."/>
            <person name="Namiki N."/>
            <person name="Mizuno H."/>
            <person name="Yamamoto K."/>
            <person name="Antonio B.A."/>
            <person name="Baba T."/>
            <person name="Sakata K."/>
            <person name="Nagamura Y."/>
            <person name="Aoki H."/>
            <person name="Arikawa K."/>
            <person name="Arita K."/>
            <person name="Bito T."/>
            <person name="Chiden Y."/>
            <person name="Fujitsuka N."/>
            <person name="Fukunaka R."/>
            <person name="Hamada M."/>
            <person name="Harada C."/>
            <person name="Hayashi A."/>
            <person name="Hijishita S."/>
            <person name="Honda M."/>
            <person name="Hosokawa S."/>
            <person name="Ichikawa Y."/>
            <person name="Idonuma A."/>
            <person name="Iijima M."/>
            <person name="Ikeda M."/>
            <person name="Ikeno M."/>
            <person name="Ito K."/>
            <person name="Ito S."/>
            <person name="Ito T."/>
            <person name="Ito Y."/>
            <person name="Ito Y."/>
            <person name="Iwabuchi A."/>
            <person name="Kamiya K."/>
            <person name="Karasawa W."/>
            <person name="Kurita K."/>
            <person name="Katagiri S."/>
            <person name="Kikuta A."/>
            <person name="Kobayashi H."/>
            <person name="Kobayashi N."/>
            <person name="Machita K."/>
            <person name="Maehara T."/>
            <person name="Masukawa M."/>
            <person name="Mizubayashi T."/>
            <person name="Mukai Y."/>
            <person name="Nagasaki H."/>
            <person name="Nagata Y."/>
            <person name="Naito S."/>
            <person name="Nakashima M."/>
            <person name="Nakama Y."/>
            <person name="Nakamichi Y."/>
            <person name="Nakamura M."/>
            <person name="Meguro A."/>
            <person name="Negishi M."/>
            <person name="Ohta I."/>
            <person name="Ohta T."/>
            <person name="Okamoto M."/>
            <person name="Ono N."/>
            <person name="Saji S."/>
            <person name="Sakaguchi M."/>
            <person name="Sakai K."/>
            <person name="Shibata M."/>
            <person name="Shimokawa T."/>
            <person name="Song J."/>
            <person name="Takazaki Y."/>
            <person name="Terasawa K."/>
            <person name="Tsugane M."/>
            <person name="Tsuji K."/>
            <person name="Ueda S."/>
            <person name="Waki K."/>
            <person name="Yamagata H."/>
            <person name="Yamamoto M."/>
            <person name="Yamamoto S."/>
            <person name="Yamane H."/>
            <person name="Yoshiki S."/>
            <person name="Yoshihara R."/>
            <person name="Yukawa K."/>
            <person name="Zhong H."/>
            <person name="Yano M."/>
            <person name="Yuan Q."/>
            <person name="Ouyang S."/>
            <person name="Liu J."/>
            <person name="Jones K.M."/>
            <person name="Gansberger K."/>
            <person name="Moffat K."/>
            <person name="Hill J."/>
            <person name="Bera J."/>
            <person name="Fadrosh D."/>
            <person name="Jin S."/>
            <person name="Johri S."/>
            <person name="Kim M."/>
            <person name="Overton L."/>
            <person name="Reardon M."/>
            <person name="Tsitrin T."/>
            <person name="Vuong H."/>
            <person name="Weaver B."/>
            <person name="Ciecko A."/>
            <person name="Tallon L."/>
            <person name="Jackson J."/>
            <person name="Pai G."/>
            <person name="Aken S.V."/>
            <person name="Utterback T."/>
            <person name="Reidmuller S."/>
            <person name="Feldblyum T."/>
            <person name="Hsiao J."/>
            <person name="Zismann V."/>
            <person name="Iobst S."/>
            <person name="de Vazeille A.R."/>
            <person name="Buell C.R."/>
            <person name="Ying K."/>
            <person name="Li Y."/>
            <person name="Lu T."/>
            <person name="Huang Y."/>
            <person name="Zhao Q."/>
            <person name="Feng Q."/>
            <person name="Zhang L."/>
            <person name="Zhu J."/>
            <person name="Weng Q."/>
            <person name="Mu J."/>
            <person name="Lu Y."/>
            <person name="Fan D."/>
            <person name="Liu Y."/>
            <person name="Guan J."/>
            <person name="Zhang Y."/>
            <person name="Yu S."/>
            <person name="Liu X."/>
            <person name="Zhang Y."/>
            <person name="Hong G."/>
            <person name="Han B."/>
            <person name="Choisne N."/>
            <person name="Demange N."/>
            <person name="Orjeda G."/>
            <person name="Samain S."/>
            <person name="Cattolico L."/>
            <person name="Pelletier E."/>
            <person name="Couloux A."/>
            <person name="Segurens B."/>
            <person name="Wincker P."/>
            <person name="D'Hont A."/>
            <person name="Scarpelli C."/>
            <person name="Weissenbach J."/>
            <person name="Salanoubat M."/>
            <person name="Quetier F."/>
            <person name="Yu Y."/>
            <person name="Kim H.R."/>
            <person name="Rambo T."/>
            <person name="Currie J."/>
            <person name="Collura K."/>
            <person name="Luo M."/>
            <person name="Yang T."/>
            <person name="Ammiraju J.S.S."/>
            <person name="Engler F."/>
            <person name="Soderlund C."/>
            <person name="Wing R.A."/>
            <person name="Palmer L.E."/>
            <person name="de la Bastide M."/>
            <person name="Spiegel L."/>
            <person name="Nascimento L."/>
            <person name="Zutavern T."/>
            <person name="O'Shaughnessy A."/>
            <person name="Dike S."/>
            <person name="Dedhia N."/>
            <person name="Preston R."/>
            <person name="Balija V."/>
            <person name="McCombie W.R."/>
            <person name="Chow T."/>
            <person name="Chen H."/>
            <person name="Chung M."/>
            <person name="Chen C."/>
            <person name="Shaw J."/>
            <person name="Wu H."/>
            <person name="Hsiao K."/>
            <person name="Chao Y."/>
            <person name="Chu M."/>
            <person name="Cheng C."/>
            <person name="Hour A."/>
            <person name="Lee P."/>
            <person name="Lin S."/>
            <person name="Lin Y."/>
            <person name="Liou J."/>
            <person name="Liu S."/>
            <person name="Hsing Y."/>
            <person name="Raghuvanshi S."/>
            <person name="Mohanty A."/>
            <person name="Bharti A.K."/>
            <person name="Gaur A."/>
            <person name="Gupta V."/>
            <person name="Kumar D."/>
            <person name="Ravi V."/>
            <person name="Vij S."/>
            <person name="Kapur A."/>
            <person name="Khurana P."/>
            <person name="Khurana P."/>
            <person name="Khurana J.P."/>
            <person name="Tyagi A.K."/>
            <person name="Gaikwad K."/>
            <person name="Singh A."/>
            <person name="Dalal V."/>
            <person name="Srivastava S."/>
            <person name="Dixit A."/>
            <person name="Pal A.K."/>
            <person name="Ghazi I.A."/>
            <person name="Yadav M."/>
            <person name="Pandit A."/>
            <person name="Bhargava A."/>
            <person name="Sureshbabu K."/>
            <person name="Batra K."/>
            <person name="Sharma T.R."/>
            <person name="Mohapatra T."/>
            <person name="Singh N.K."/>
            <person name="Messing J."/>
            <person name="Nelson A.B."/>
            <person name="Fuks G."/>
            <person name="Kavchok S."/>
            <person name="Keizer G."/>
            <person name="Linton E."/>
            <person name="Llaca V."/>
            <person name="Song R."/>
            <person name="Tanyolac B."/>
            <person name="Young S."/>
            <person name="Ho-Il K."/>
            <person name="Hahn J.H."/>
            <person name="Sangsakoo G."/>
            <person name="Vanavichit A."/>
            <person name="de Mattos Luiz.A.T."/>
            <person name="Zimmer P.D."/>
            <person name="Malone G."/>
            <person name="Dellagostin O."/>
            <person name="de Oliveira A.C."/>
            <person name="Bevan M."/>
            <person name="Bancroft I."/>
            <person name="Minx P."/>
            <person name="Cordum H."/>
            <person name="Wilson R."/>
            <person name="Cheng Z."/>
            <person name="Jin W."/>
            <person name="Jiang J."/>
            <person name="Leong S.A."/>
            <person name="Iwama H."/>
            <person name="Gojobori T."/>
            <person name="Itoh T."/>
            <person name="Niimura Y."/>
            <person name="Fujii Y."/>
            <person name="Habara T."/>
            <person name="Sakai H."/>
            <person name="Sato Y."/>
            <person name="Wilson G."/>
            <person name="Kumar K."/>
            <person name="McCouch S."/>
            <person name="Juretic N."/>
            <person name="Hoen D."/>
            <person name="Wright S."/>
            <person name="Bruskiewich R."/>
            <person name="Bureau T."/>
            <person name="Miyao A."/>
            <person name="Hirochika H."/>
            <person name="Nishikawa T."/>
            <person name="Kadowaki K."/>
            <person name="Sugiura M."/>
            <person name="Burr B."/>
            <person name="Sasaki T."/>
        </authorList>
    </citation>
    <scope>NUCLEOTIDE SEQUENCE [LARGE SCALE GENOMIC DNA]</scope>
    <source>
        <strain evidence="3">cv. Nipponbare</strain>
    </source>
</reference>
<dbReference type="Gramene" id="Os10t0536900-00">
    <property type="protein sequence ID" value="Os10t0536900-00"/>
    <property type="gene ID" value="Os10g0536900"/>
</dbReference>
<feature type="region of interest" description="Disordered" evidence="1">
    <location>
        <begin position="239"/>
        <end position="272"/>
    </location>
</feature>
<feature type="non-terminal residue" evidence="2">
    <location>
        <position position="1"/>
    </location>
</feature>
<dbReference type="EMBL" id="AP014966">
    <property type="protein sequence ID" value="BAT11828.1"/>
    <property type="molecule type" value="Genomic_DNA"/>
</dbReference>
<gene>
    <name evidence="2" type="ordered locus">Os10g0536900</name>
    <name evidence="2" type="ORF">OSNPB_100536900</name>
</gene>
<dbReference type="Proteomes" id="UP000059680">
    <property type="component" value="Chromosome 10"/>
</dbReference>
<proteinExistence type="predicted"/>
<evidence type="ECO:0000313" key="3">
    <source>
        <dbReference type="Proteomes" id="UP000059680"/>
    </source>
</evidence>
<evidence type="ECO:0000256" key="1">
    <source>
        <dbReference type="SAM" id="MobiDB-lite"/>
    </source>
</evidence>
<dbReference type="AlphaFoldDB" id="A0A0P0XX84"/>
<reference evidence="2 3" key="3">
    <citation type="journal article" date="2013" name="Rice">
        <title>Improvement of the Oryza sativa Nipponbare reference genome using next generation sequence and optical map data.</title>
        <authorList>
            <person name="Kawahara Y."/>
            <person name="de la Bastide M."/>
            <person name="Hamilton J.P."/>
            <person name="Kanamori H."/>
            <person name="McCombie W.R."/>
            <person name="Ouyang S."/>
            <person name="Schwartz D.C."/>
            <person name="Tanaka T."/>
            <person name="Wu J."/>
            <person name="Zhou S."/>
            <person name="Childs K.L."/>
            <person name="Davidson R.M."/>
            <person name="Lin H."/>
            <person name="Quesada-Ocampo L."/>
            <person name="Vaillancourt B."/>
            <person name="Sakai H."/>
            <person name="Lee S.S."/>
            <person name="Kim J."/>
            <person name="Numa H."/>
            <person name="Itoh T."/>
            <person name="Buell C.R."/>
            <person name="Matsumoto T."/>
        </authorList>
    </citation>
    <scope>NUCLEOTIDE SEQUENCE [LARGE SCALE GENOMIC DNA]</scope>
    <source>
        <strain evidence="3">cv. Nipponbare</strain>
    </source>
</reference>
<feature type="compositionally biased region" description="Basic residues" evidence="1">
    <location>
        <begin position="245"/>
        <end position="272"/>
    </location>
</feature>
<dbReference type="PaxDb" id="39947-A0A0P0XX84"/>
<name>A0A0P0XX84_ORYSJ</name>
<keyword evidence="3" id="KW-1185">Reference proteome</keyword>